<evidence type="ECO:0000256" key="1">
    <source>
        <dbReference type="SAM" id="MobiDB-lite"/>
    </source>
</evidence>
<dbReference type="PROSITE" id="PS00036">
    <property type="entry name" value="BZIP_BASIC"/>
    <property type="match status" value="1"/>
</dbReference>
<name>A0ABR1AGW1_POLSC</name>
<reference evidence="3 4" key="1">
    <citation type="submission" date="2023-09" db="EMBL/GenBank/DDBJ databases">
        <title>Genomes of two closely related lineages of the louse Polyplax serrata with different host specificities.</title>
        <authorList>
            <person name="Martinu J."/>
            <person name="Tarabai H."/>
            <person name="Stefka J."/>
            <person name="Hypsa V."/>
        </authorList>
    </citation>
    <scope>NUCLEOTIDE SEQUENCE [LARGE SCALE GENOMIC DNA]</scope>
    <source>
        <strain evidence="3">98ZLc_SE</strain>
    </source>
</reference>
<dbReference type="Proteomes" id="UP001359485">
    <property type="component" value="Unassembled WGS sequence"/>
</dbReference>
<gene>
    <name evidence="3" type="ORF">RUM44_003394</name>
</gene>
<feature type="compositionally biased region" description="Basic and acidic residues" evidence="1">
    <location>
        <begin position="57"/>
        <end position="97"/>
    </location>
</feature>
<organism evidence="3 4">
    <name type="scientific">Polyplax serrata</name>
    <name type="common">Common mouse louse</name>
    <dbReference type="NCBI Taxonomy" id="468196"/>
    <lineage>
        <taxon>Eukaryota</taxon>
        <taxon>Metazoa</taxon>
        <taxon>Ecdysozoa</taxon>
        <taxon>Arthropoda</taxon>
        <taxon>Hexapoda</taxon>
        <taxon>Insecta</taxon>
        <taxon>Pterygota</taxon>
        <taxon>Neoptera</taxon>
        <taxon>Paraneoptera</taxon>
        <taxon>Psocodea</taxon>
        <taxon>Troctomorpha</taxon>
        <taxon>Phthiraptera</taxon>
        <taxon>Anoplura</taxon>
        <taxon>Polyplacidae</taxon>
        <taxon>Polyplax</taxon>
    </lineage>
</organism>
<evidence type="ECO:0000313" key="4">
    <source>
        <dbReference type="Proteomes" id="UP001359485"/>
    </source>
</evidence>
<dbReference type="InterPro" id="IPR004827">
    <property type="entry name" value="bZIP"/>
</dbReference>
<proteinExistence type="predicted"/>
<protein>
    <recommendedName>
        <fullName evidence="2">BZIP domain-containing protein</fullName>
    </recommendedName>
</protein>
<dbReference type="EMBL" id="JAWJWF010000049">
    <property type="protein sequence ID" value="KAK6619012.1"/>
    <property type="molecule type" value="Genomic_DNA"/>
</dbReference>
<sequence length="97" mass="11875">MSGESQSRKKRRKRHEVQMREMLTLSVEQKNLREDEQGKKNFLLPSALSGTRKKKNRDQSVRKRNRERERERERTKVKRNEKTKGMEPKQRIEKKLR</sequence>
<keyword evidence="4" id="KW-1185">Reference proteome</keyword>
<feature type="compositionally biased region" description="Basic and acidic residues" evidence="1">
    <location>
        <begin position="30"/>
        <end position="39"/>
    </location>
</feature>
<feature type="region of interest" description="Disordered" evidence="1">
    <location>
        <begin position="1"/>
        <end position="97"/>
    </location>
</feature>
<evidence type="ECO:0000313" key="3">
    <source>
        <dbReference type="EMBL" id="KAK6619012.1"/>
    </source>
</evidence>
<feature type="domain" description="BZIP" evidence="2">
    <location>
        <begin position="52"/>
        <end position="66"/>
    </location>
</feature>
<evidence type="ECO:0000259" key="2">
    <source>
        <dbReference type="PROSITE" id="PS00036"/>
    </source>
</evidence>
<comment type="caution">
    <text evidence="3">The sequence shown here is derived from an EMBL/GenBank/DDBJ whole genome shotgun (WGS) entry which is preliminary data.</text>
</comment>
<accession>A0ABR1AGW1</accession>